<protein>
    <submittedName>
        <fullName evidence="6">WD domain, G-beta repeat</fullName>
    </submittedName>
</protein>
<keyword evidence="7" id="KW-1185">Reference proteome</keyword>
<feature type="repeat" description="WD" evidence="3">
    <location>
        <begin position="334"/>
        <end position="367"/>
    </location>
</feature>
<dbReference type="InterPro" id="IPR018391">
    <property type="entry name" value="PQQ_b-propeller_rpt"/>
</dbReference>
<dbReference type="SMART" id="SM00320">
    <property type="entry name" value="WD40"/>
    <property type="match status" value="9"/>
</dbReference>
<accession>A0A5B1CI88</accession>
<dbReference type="PROSITE" id="PS50294">
    <property type="entry name" value="WD_REPEATS_REGION"/>
    <property type="match status" value="2"/>
</dbReference>
<organism evidence="6 7">
    <name type="scientific">Rubripirellula obstinata</name>
    <dbReference type="NCBI Taxonomy" id="406547"/>
    <lineage>
        <taxon>Bacteria</taxon>
        <taxon>Pseudomonadati</taxon>
        <taxon>Planctomycetota</taxon>
        <taxon>Planctomycetia</taxon>
        <taxon>Pirellulales</taxon>
        <taxon>Pirellulaceae</taxon>
        <taxon>Rubripirellula</taxon>
    </lineage>
</organism>
<keyword evidence="5" id="KW-0732">Signal</keyword>
<dbReference type="SUPFAM" id="SSF82171">
    <property type="entry name" value="DPP6 N-terminal domain-like"/>
    <property type="match status" value="1"/>
</dbReference>
<evidence type="ECO:0000313" key="6">
    <source>
        <dbReference type="EMBL" id="KAA1259951.1"/>
    </source>
</evidence>
<dbReference type="InterPro" id="IPR019775">
    <property type="entry name" value="WD40_repeat_CS"/>
</dbReference>
<feature type="repeat" description="WD" evidence="3">
    <location>
        <begin position="1655"/>
        <end position="1686"/>
    </location>
</feature>
<dbReference type="InterPro" id="IPR001680">
    <property type="entry name" value="WD40_rpt"/>
</dbReference>
<evidence type="ECO:0000256" key="4">
    <source>
        <dbReference type="SAM" id="MobiDB-lite"/>
    </source>
</evidence>
<keyword evidence="2" id="KW-0677">Repeat</keyword>
<dbReference type="Proteomes" id="UP000322699">
    <property type="component" value="Unassembled WGS sequence"/>
</dbReference>
<sequence length="2303" mass="247150" precursor="true">MNRSRCFCAVLAILMISGCGGSSTADRFQQMAEARAARNRADKAEEAEAKKAAAKKKPEPKIEAKAEPPQKQSPVVTPVKATAKSTAETNAASAASPLESPDDLIGKLPIRKEVLQISKGAKTVAYAGESKTVGLYDIKTKSLIRKIYNPHLDPFSIAIGDQGNRMVVGGTDGSFKVFSLESVDGLDRFQQNRLRRKDSSLPRKAHDSVVTSVAISESAQVVATGGADGTLKIWADHQDEQTLELSLPPGEEQTVSLMSYQDDQVLFAASTTGVTFWSIAQQQTKGSDFSERDFENPPTLMVPGAGGKGLVVGDAGGAITQWVPEEGQLSRSDFRAHSDAIKAVGFTEKGRAMVTVSGSGEVGQWSLPIQSQQDIALVEPAKFVIPSATASLVGVPSRSRNLDLYSLADGSAVRRHVLPGKASSGDTLVSGAIAEDGETVILASDKGVAFFQNSDRKTIASIRTSDAIESIQNLPSTDSGEQRRFVYRTARGSIGVGNYPSPTPRALATQVASVQAIDPTGTVMVNSRGADLIAVRLDKGSTLAETRVVESEVGKVTAIAITGEQAILGTDRGHVLRWDIDGRDGEPKVVGRDIHQHPVQSIGINGFGHVVSCDTSGTTVQTVLSDNRSQQVTVSDDKKTISVTSNENQQSLIKIKLTEASKWTTFQKGERGLTMMGGTDDPLMVTFPDFDLQSRQSQLRTGMIVHAETSSDGRWMVVANDQGKLWQVDRDQTINELAVGKKATPLCVSNDGKLIAAFTHDGQRSIQILSLSKKNDGKPVVLPTELSAAVAGVWSADGKSVLLALPSVLRSVLAGGEIAEVEILDSQKPTVGKTRIFAADEGITVDDNTQLIATKNRLLVIGDAGKARLIDTLSGQTIGSIENRIATAASFDGRAIIAGTEQGELLGIDAENGSLKTIVEGLGKIKSIATGDAVVVASDQGDWYTIDPRRGITISSDRRLPTRWLNLSIGNDGKLVLLDADGRIERHRVGGITKAPSSFPLPESNTGVAVAGETVWTSQGSVVRVHRGDGKLKKSWKVTDAKVAAITPHPIDAAAAVIDSEGQLAIVDAPYRVRRVSLPRLNTPATSPGADAGESPGPSLVWSGDGELIAVSTAKRIVIVDAKTAKIQSQYGLPGLGWSVIAWTDQGLLLKDPKSRLISIDVSRLHWQFDSPSPITAITLGEAVDQVIAVTQSGEMIRLDAATGKPISRVSVVSSAIKSVSTLRSTGSTILLDNESRIHLVDDDNQTVQLPIETPLGLRSICGGEDGRRIFAATTDGQVLSWLIGDLEKPANVVSCDIAADRMVAIGNDHLLVSGNNAKSMAIVSASSTMNIVRPKGGSIVDASVSPDGTLVAMVDGSSTIDWVPVAASTDGKIDGKIDEKTDDGRDRQTVLDEFFVQRVGFNPNATALIAIAESRGVGGKHHLLVLSPRSGKPKVDVELPGEAVGMRFSADGSAVLLRFSDQRVGVYESSTGENLEMVGPIEGLQTASFSEDAAKLLLAKRDEGDASVLVQPLSALGKVKSGDTAIVSLSFHSEGKYLLSSDMAGSLSLWSRASMAKPQAVFRGAESPIAQSSASNDGRFVSAVYEDAENSVYVWDIEAAGNSGGEIDPSLIIRSDVRSTSAAFTSDSDFLLIGGSDGAIRAWDLSEDREVATFKGHSGPVVDIAALAEPGQFVSGGSDKSIRSWRFPSSLPAKGAAIPQGALADSTKVDNVPVPEAISGLAKDDPFDAARQALISGAKTADVLELMNVSDDVKNKIKSTIASVMQGEKGRRISAKELSSRRRQLTKSQERLTPAKQSENLSIFADGFSNLAFVGSTNFKFGLDKKFRPVELLMSDRFLYAARPSDSRSKRRKKKNEDDVEIDYGDNGALLSWDFKYSRLQAHAWSIEDLQVRDLVSLPDSAGVLTVPQMMLFSQNGSSRLIGNVASWSVSEHPNSSDQFLAVGSAGAIREESDILTIYDIGDLSKDQIVPYSQYRSYEGVVTAMAFANNSPYIAFCVRERAVHRLFVADIQTLQLQKLEEVNHSKPWLDGGDDEQAATRNTDAAVGINALAFSPDDKMLVAHGQYSDELYKFSRWDMAWDGTELIDFRKSRKELSSEEGPFFDDSGNEPIKFISRALREDERDPNDPNWQSKRTAGPSPKIIVRNRKGFHVVNLNSARAERVIPYLSTQQGMPEHTISDDGRWLAMGDDNGKAFIYDLDQGDRYSVTIDSELESMIADRTHARPEIPERPAHSGPVVGLAFSKADPGQDYPAFISTFGEENKVKVWELYPILDPKLGLRSRHWVDQIKPTPRPHSNRRRNK</sequence>
<feature type="chain" id="PRO_5022884590" evidence="5">
    <location>
        <begin position="26"/>
        <end position="2303"/>
    </location>
</feature>
<evidence type="ECO:0000256" key="3">
    <source>
        <dbReference type="PROSITE-ProRule" id="PRU00221"/>
    </source>
</evidence>
<dbReference type="SMART" id="SM00564">
    <property type="entry name" value="PQQ"/>
    <property type="match status" value="3"/>
</dbReference>
<dbReference type="InterPro" id="IPR050505">
    <property type="entry name" value="WDR55/POC1"/>
</dbReference>
<dbReference type="Pfam" id="PF00400">
    <property type="entry name" value="WD40"/>
    <property type="match status" value="4"/>
</dbReference>
<evidence type="ECO:0000256" key="2">
    <source>
        <dbReference type="ARBA" id="ARBA00022737"/>
    </source>
</evidence>
<dbReference type="InterPro" id="IPR011042">
    <property type="entry name" value="6-blade_b-propeller_TolB-like"/>
</dbReference>
<reference evidence="6 7" key="1">
    <citation type="submission" date="2019-08" db="EMBL/GenBank/DDBJ databases">
        <title>Deep-cultivation of Planctomycetes and their phenomic and genomic characterization uncovers novel biology.</title>
        <authorList>
            <person name="Wiegand S."/>
            <person name="Jogler M."/>
            <person name="Boedeker C."/>
            <person name="Pinto D."/>
            <person name="Vollmers J."/>
            <person name="Rivas-Marin E."/>
            <person name="Kohn T."/>
            <person name="Peeters S.H."/>
            <person name="Heuer A."/>
            <person name="Rast P."/>
            <person name="Oberbeckmann S."/>
            <person name="Bunk B."/>
            <person name="Jeske O."/>
            <person name="Meyerdierks A."/>
            <person name="Storesund J.E."/>
            <person name="Kallscheuer N."/>
            <person name="Luecker S."/>
            <person name="Lage O.M."/>
            <person name="Pohl T."/>
            <person name="Merkel B.J."/>
            <person name="Hornburger P."/>
            <person name="Mueller R.-W."/>
            <person name="Bruemmer F."/>
            <person name="Labrenz M."/>
            <person name="Spormann A.M."/>
            <person name="Op Den Camp H."/>
            <person name="Overmann J."/>
            <person name="Amann R."/>
            <person name="Jetten M.S.M."/>
            <person name="Mascher T."/>
            <person name="Medema M.H."/>
            <person name="Devos D.P."/>
            <person name="Kaster A.-K."/>
            <person name="Ovreas L."/>
            <person name="Rohde M."/>
            <person name="Galperin M.Y."/>
            <person name="Jogler C."/>
        </authorList>
    </citation>
    <scope>NUCLEOTIDE SEQUENCE [LARGE SCALE GENOMIC DNA]</scope>
    <source>
        <strain evidence="6 7">LF1</strain>
    </source>
</reference>
<feature type="compositionally biased region" description="Basic and acidic residues" evidence="4">
    <location>
        <begin position="35"/>
        <end position="68"/>
    </location>
</feature>
<dbReference type="OrthoDB" id="224234at2"/>
<dbReference type="PANTHER" id="PTHR44019">
    <property type="entry name" value="WD REPEAT-CONTAINING PROTEIN 55"/>
    <property type="match status" value="1"/>
</dbReference>
<feature type="region of interest" description="Disordered" evidence="4">
    <location>
        <begin position="35"/>
        <end position="98"/>
    </location>
</feature>
<dbReference type="EMBL" id="VRLW01000001">
    <property type="protein sequence ID" value="KAA1259951.1"/>
    <property type="molecule type" value="Genomic_DNA"/>
</dbReference>
<keyword evidence="1 3" id="KW-0853">WD repeat</keyword>
<evidence type="ECO:0000313" key="7">
    <source>
        <dbReference type="Proteomes" id="UP000322699"/>
    </source>
</evidence>
<feature type="repeat" description="WD" evidence="3">
    <location>
        <begin position="1621"/>
        <end position="1654"/>
    </location>
</feature>
<feature type="compositionally biased region" description="Low complexity" evidence="4">
    <location>
        <begin position="81"/>
        <end position="96"/>
    </location>
</feature>
<comment type="caution">
    <text evidence="6">The sequence shown here is derived from an EMBL/GenBank/DDBJ whole genome shotgun (WGS) entry which is preliminary data.</text>
</comment>
<dbReference type="Gene3D" id="2.130.10.10">
    <property type="entry name" value="YVTN repeat-like/Quinoprotein amine dehydrogenase"/>
    <property type="match status" value="8"/>
</dbReference>
<dbReference type="InterPro" id="IPR036322">
    <property type="entry name" value="WD40_repeat_dom_sf"/>
</dbReference>
<proteinExistence type="predicted"/>
<feature type="repeat" description="WD" evidence="3">
    <location>
        <begin position="203"/>
        <end position="234"/>
    </location>
</feature>
<dbReference type="PROSITE" id="PS50082">
    <property type="entry name" value="WD_REPEATS_2"/>
    <property type="match status" value="4"/>
</dbReference>
<dbReference type="PROSITE" id="PS00678">
    <property type="entry name" value="WD_REPEATS_1"/>
    <property type="match status" value="1"/>
</dbReference>
<feature type="region of interest" description="Disordered" evidence="4">
    <location>
        <begin position="2120"/>
        <end position="2139"/>
    </location>
</feature>
<dbReference type="SUPFAM" id="SSF50998">
    <property type="entry name" value="Quinoprotein alcohol dehydrogenase-like"/>
    <property type="match status" value="1"/>
</dbReference>
<dbReference type="InterPro" id="IPR015943">
    <property type="entry name" value="WD40/YVTN_repeat-like_dom_sf"/>
</dbReference>
<gene>
    <name evidence="6" type="ORF">LF1_24890</name>
</gene>
<dbReference type="RefSeq" id="WP_084422575.1">
    <property type="nucleotide sequence ID" value="NZ_LWSK01000037.1"/>
</dbReference>
<dbReference type="Gene3D" id="2.120.10.30">
    <property type="entry name" value="TolB, C-terminal domain"/>
    <property type="match status" value="1"/>
</dbReference>
<dbReference type="InterPro" id="IPR011047">
    <property type="entry name" value="Quinoprotein_ADH-like_sf"/>
</dbReference>
<dbReference type="SUPFAM" id="SSF69322">
    <property type="entry name" value="Tricorn protease domain 2"/>
    <property type="match status" value="2"/>
</dbReference>
<dbReference type="PROSITE" id="PS51257">
    <property type="entry name" value="PROKAR_LIPOPROTEIN"/>
    <property type="match status" value="1"/>
</dbReference>
<name>A0A5B1CI88_9BACT</name>
<dbReference type="SUPFAM" id="SSF50978">
    <property type="entry name" value="WD40 repeat-like"/>
    <property type="match status" value="2"/>
</dbReference>
<feature type="signal peptide" evidence="5">
    <location>
        <begin position="1"/>
        <end position="25"/>
    </location>
</feature>
<evidence type="ECO:0000256" key="1">
    <source>
        <dbReference type="ARBA" id="ARBA00022574"/>
    </source>
</evidence>
<dbReference type="PANTHER" id="PTHR44019:SF8">
    <property type="entry name" value="POC1 CENTRIOLAR PROTEIN HOMOLOG"/>
    <property type="match status" value="1"/>
</dbReference>
<evidence type="ECO:0000256" key="5">
    <source>
        <dbReference type="SAM" id="SignalP"/>
    </source>
</evidence>